<evidence type="ECO:0000256" key="1">
    <source>
        <dbReference type="SAM" id="Phobius"/>
    </source>
</evidence>
<evidence type="ECO:0000256" key="2">
    <source>
        <dbReference type="SAM" id="SignalP"/>
    </source>
</evidence>
<proteinExistence type="predicted"/>
<evidence type="ECO:0008006" key="6">
    <source>
        <dbReference type="Google" id="ProtNLM"/>
    </source>
</evidence>
<protein>
    <recommendedName>
        <fullName evidence="6">EGF-like domain-containing protein</fullName>
    </recommendedName>
</protein>
<feature type="transmembrane region" description="Helical" evidence="1">
    <location>
        <begin position="106"/>
        <end position="131"/>
    </location>
</feature>
<keyword evidence="1" id="KW-0472">Membrane</keyword>
<dbReference type="AlphaFoldDB" id="A0A834VH79"/>
<dbReference type="EnsemblMetazoa" id="SSS_3751s_mrna">
    <property type="protein sequence ID" value="KAF7493438.1"/>
    <property type="gene ID" value="SSS_3751"/>
</dbReference>
<reference evidence="4" key="3">
    <citation type="submission" date="2022-06" db="UniProtKB">
        <authorList>
            <consortium name="EnsemblMetazoa"/>
        </authorList>
    </citation>
    <scope>IDENTIFICATION</scope>
</reference>
<evidence type="ECO:0000313" key="4">
    <source>
        <dbReference type="EnsemblMetazoa" id="KAF7493438.1"/>
    </source>
</evidence>
<keyword evidence="1" id="KW-1133">Transmembrane helix</keyword>
<dbReference type="EMBL" id="WVUK01000056">
    <property type="protein sequence ID" value="KAF7493438.1"/>
    <property type="molecule type" value="Genomic_DNA"/>
</dbReference>
<evidence type="ECO:0000313" key="5">
    <source>
        <dbReference type="Proteomes" id="UP000070412"/>
    </source>
</evidence>
<feature type="chain" id="PRO_5038259552" description="EGF-like domain-containing protein" evidence="2">
    <location>
        <begin position="27"/>
        <end position="136"/>
    </location>
</feature>
<dbReference type="Proteomes" id="UP000070412">
    <property type="component" value="Unassembled WGS sequence"/>
</dbReference>
<keyword evidence="5" id="KW-1185">Reference proteome</keyword>
<sequence length="136" mass="15790">MLRYSNPMLVPFFWIIFVANQQKSFSQDFYPRSNVIYPLKKCYLDFDCLNIYSNSKCAPLDQYNRQGVCQCTERFVWNGQQCTIMGPMDPNENDCWNRWNVGCSSLWLMLIAILVGVVLTVLFVISICLIVSCNKS</sequence>
<evidence type="ECO:0000313" key="3">
    <source>
        <dbReference type="EMBL" id="KAF7493438.1"/>
    </source>
</evidence>
<keyword evidence="2" id="KW-0732">Signal</keyword>
<gene>
    <name evidence="3" type="ORF">SSS_3751</name>
</gene>
<reference evidence="5" key="1">
    <citation type="journal article" date="2020" name="PLoS Negl. Trop. Dis.">
        <title>High-quality nuclear genome for Sarcoptes scabiei-A critical resource for a neglected parasite.</title>
        <authorList>
            <person name="Korhonen P.K."/>
            <person name="Gasser R.B."/>
            <person name="Ma G."/>
            <person name="Wang T."/>
            <person name="Stroehlein A.J."/>
            <person name="Young N.D."/>
            <person name="Ang C.S."/>
            <person name="Fernando D.D."/>
            <person name="Lu H.C."/>
            <person name="Taylor S."/>
            <person name="Reynolds S.L."/>
            <person name="Mofiz E."/>
            <person name="Najaraj S.H."/>
            <person name="Gowda H."/>
            <person name="Madugundu A."/>
            <person name="Renuse S."/>
            <person name="Holt D."/>
            <person name="Pandey A."/>
            <person name="Papenfuss A.T."/>
            <person name="Fischer K."/>
        </authorList>
    </citation>
    <scope>NUCLEOTIDE SEQUENCE [LARGE SCALE GENOMIC DNA]</scope>
</reference>
<organism evidence="3">
    <name type="scientific">Sarcoptes scabiei</name>
    <name type="common">Itch mite</name>
    <name type="synonym">Acarus scabiei</name>
    <dbReference type="NCBI Taxonomy" id="52283"/>
    <lineage>
        <taxon>Eukaryota</taxon>
        <taxon>Metazoa</taxon>
        <taxon>Ecdysozoa</taxon>
        <taxon>Arthropoda</taxon>
        <taxon>Chelicerata</taxon>
        <taxon>Arachnida</taxon>
        <taxon>Acari</taxon>
        <taxon>Acariformes</taxon>
        <taxon>Sarcoptiformes</taxon>
        <taxon>Astigmata</taxon>
        <taxon>Psoroptidia</taxon>
        <taxon>Sarcoptoidea</taxon>
        <taxon>Sarcoptidae</taxon>
        <taxon>Sarcoptinae</taxon>
        <taxon>Sarcoptes</taxon>
    </lineage>
</organism>
<reference evidence="3" key="2">
    <citation type="submission" date="2020-01" db="EMBL/GenBank/DDBJ databases">
        <authorList>
            <person name="Korhonen P.K.K."/>
            <person name="Guangxu M.G."/>
            <person name="Wang T.W."/>
            <person name="Stroehlein A.J.S."/>
            <person name="Young N.D."/>
            <person name="Ang C.-S.A."/>
            <person name="Fernando D.W.F."/>
            <person name="Lu H.L."/>
            <person name="Taylor S.T."/>
            <person name="Ehtesham M.E.M."/>
            <person name="Najaraj S.H.N."/>
            <person name="Harsha G.H.G."/>
            <person name="Madugundu A.M."/>
            <person name="Renuse S.R."/>
            <person name="Holt D.H."/>
            <person name="Pandey A.P."/>
            <person name="Papenfuss A.P."/>
            <person name="Gasser R.B.G."/>
            <person name="Fischer K.F."/>
        </authorList>
    </citation>
    <scope>NUCLEOTIDE SEQUENCE</scope>
    <source>
        <strain evidence="3">SSS_KF_BRIS2020</strain>
    </source>
</reference>
<name>A0A834VH79_SARSC</name>
<accession>A0A834VH79</accession>
<feature type="signal peptide" evidence="2">
    <location>
        <begin position="1"/>
        <end position="26"/>
    </location>
</feature>
<keyword evidence="1" id="KW-0812">Transmembrane</keyword>